<dbReference type="AlphaFoldDB" id="A0A2Z4FRD9"/>
<evidence type="ECO:0000313" key="2">
    <source>
        <dbReference type="Proteomes" id="UP000249799"/>
    </source>
</evidence>
<protein>
    <submittedName>
        <fullName evidence="1">Uncharacterized protein</fullName>
    </submittedName>
</protein>
<keyword evidence="2" id="KW-1185">Reference proteome</keyword>
<evidence type="ECO:0000313" key="1">
    <source>
        <dbReference type="EMBL" id="AWV91274.1"/>
    </source>
</evidence>
<dbReference type="KEGG" id="bsed:DN745_18860"/>
<name>A0A2Z4FRD9_9DELT</name>
<dbReference type="OrthoDB" id="5488671at2"/>
<proteinExistence type="predicted"/>
<sequence length="427" mass="47407">MSNKLHIPGSADEEDLNELNMALVLGWAVCMLLCIALFLFFRERRPDPAPLIEGAQAAAGAKEEPKTELDQTIEAFRFGPREVAEKTCENVRPQLTSGALAAQADEELAKVVARGAQFAPWGCLMGAYINGEVSSDLQVHAELEKFWEQTQFFYAAPDIVATFLKYFYQNNTIPQTPEFTRWLRLCGMTQTFRAQPACLRVLAKLAPDQGVDVLDMVEKHLQMTDAKTLAADMPRVAHGMGNFSADGQPGMWHIEQSEKLPNYNADLRVGAAFMLCRVVNSPDEKAARAASLGLAKAANMGARAADSKLVRRWRETCKLAFHLEEDAKSEETPEEVAPQDAATIQQKLDKSTPTPVGNHFLAVWNGDENSPPDYTLRGAIERGHCTKEDGLPAWHCGLKYWRGDAAKSFDLNLQSLFVKTSYIEWLD</sequence>
<dbReference type="EMBL" id="CP030032">
    <property type="protein sequence ID" value="AWV91274.1"/>
    <property type="molecule type" value="Genomic_DNA"/>
</dbReference>
<organism evidence="1 2">
    <name type="scientific">Bradymonas sediminis</name>
    <dbReference type="NCBI Taxonomy" id="1548548"/>
    <lineage>
        <taxon>Bacteria</taxon>
        <taxon>Deltaproteobacteria</taxon>
        <taxon>Bradymonadales</taxon>
        <taxon>Bradymonadaceae</taxon>
        <taxon>Bradymonas</taxon>
    </lineage>
</organism>
<dbReference type="RefSeq" id="WP_111337401.1">
    <property type="nucleotide sequence ID" value="NZ_CP030032.1"/>
</dbReference>
<reference evidence="1 2" key="1">
    <citation type="submission" date="2018-06" db="EMBL/GenBank/DDBJ databases">
        <title>Lujinxingia sediminis gen. nov. sp. nov., a new facultative anaerobic member of the class Deltaproteobacteria, and proposal of Lujinxingaceae fam. nov.</title>
        <authorList>
            <person name="Guo L.-Y."/>
            <person name="Li C.-M."/>
            <person name="Wang S."/>
            <person name="Du Z.-J."/>
        </authorList>
    </citation>
    <scope>NUCLEOTIDE SEQUENCE [LARGE SCALE GENOMIC DNA]</scope>
    <source>
        <strain evidence="1 2">FA350</strain>
    </source>
</reference>
<accession>A0A2Z4FRD9</accession>
<gene>
    <name evidence="1" type="ORF">DN745_18860</name>
</gene>
<dbReference type="Proteomes" id="UP000249799">
    <property type="component" value="Chromosome"/>
</dbReference>